<dbReference type="SUPFAM" id="SSF56219">
    <property type="entry name" value="DNase I-like"/>
    <property type="match status" value="1"/>
</dbReference>
<dbReference type="RefSeq" id="XP_009796453.1">
    <property type="nucleotide sequence ID" value="XM_009798151.1"/>
</dbReference>
<dbReference type="KEGG" id="nsy:104243029"/>
<reference evidence="2" key="2">
    <citation type="submission" date="2025-08" db="UniProtKB">
        <authorList>
            <consortium name="RefSeq"/>
        </authorList>
    </citation>
    <scope>IDENTIFICATION</scope>
    <source>
        <tissue evidence="2">Leaf</tissue>
    </source>
</reference>
<dbReference type="InterPro" id="IPR036691">
    <property type="entry name" value="Endo/exonu/phosph_ase_sf"/>
</dbReference>
<gene>
    <name evidence="2" type="primary">LOC104243029</name>
</gene>
<evidence type="ECO:0000313" key="1">
    <source>
        <dbReference type="Proteomes" id="UP000189701"/>
    </source>
</evidence>
<dbReference type="PANTHER" id="PTHR23227">
    <property type="entry name" value="BUCENTAUR RELATED"/>
    <property type="match status" value="1"/>
</dbReference>
<organism evidence="1 2">
    <name type="scientific">Nicotiana sylvestris</name>
    <name type="common">Wood tobacco</name>
    <name type="synonym">South American tobacco</name>
    <dbReference type="NCBI Taxonomy" id="4096"/>
    <lineage>
        <taxon>Eukaryota</taxon>
        <taxon>Viridiplantae</taxon>
        <taxon>Streptophyta</taxon>
        <taxon>Embryophyta</taxon>
        <taxon>Tracheophyta</taxon>
        <taxon>Spermatophyta</taxon>
        <taxon>Magnoliopsida</taxon>
        <taxon>eudicotyledons</taxon>
        <taxon>Gunneridae</taxon>
        <taxon>Pentapetalae</taxon>
        <taxon>asterids</taxon>
        <taxon>lamiids</taxon>
        <taxon>Solanales</taxon>
        <taxon>Solanaceae</taxon>
        <taxon>Nicotianoideae</taxon>
        <taxon>Nicotianeae</taxon>
        <taxon>Nicotiana</taxon>
    </lineage>
</organism>
<dbReference type="Gene3D" id="3.60.10.10">
    <property type="entry name" value="Endonuclease/exonuclease/phosphatase"/>
    <property type="match status" value="1"/>
</dbReference>
<dbReference type="InterPro" id="IPR027124">
    <property type="entry name" value="Swc5/CFDP1/2"/>
</dbReference>
<keyword evidence="1" id="KW-1185">Reference proteome</keyword>
<dbReference type="STRING" id="4096.A0A1U7XZZ0"/>
<protein>
    <submittedName>
        <fullName evidence="2">Uncharacterized protein LOC104243029</fullName>
    </submittedName>
</protein>
<dbReference type="Proteomes" id="UP000189701">
    <property type="component" value="Unplaced"/>
</dbReference>
<dbReference type="PANTHER" id="PTHR23227:SF67">
    <property type="entry name" value="CRANIOFACIAL DEVELOPMENT PROTEIN 2-LIKE"/>
    <property type="match status" value="1"/>
</dbReference>
<name>A0A1U7XZZ0_NICSY</name>
<accession>A0A1U7XZZ0</accession>
<proteinExistence type="predicted"/>
<dbReference type="GeneID" id="104243029"/>
<evidence type="ECO:0000313" key="2">
    <source>
        <dbReference type="RefSeq" id="XP_009796453.1"/>
    </source>
</evidence>
<reference evidence="1" key="1">
    <citation type="journal article" date="2013" name="Genome Biol.">
        <title>Reference genomes and transcriptomes of Nicotiana sylvestris and Nicotiana tomentosiformis.</title>
        <authorList>
            <person name="Sierro N."/>
            <person name="Battey J.N."/>
            <person name="Ouadi S."/>
            <person name="Bovet L."/>
            <person name="Goepfert S."/>
            <person name="Bakaher N."/>
            <person name="Peitsch M.C."/>
            <person name="Ivanov N.V."/>
        </authorList>
    </citation>
    <scope>NUCLEOTIDE SEQUENCE [LARGE SCALE GENOMIC DNA]</scope>
</reference>
<sequence length="154" mass="17648">MWYSRVLKDKNGVGILVDRELIESMVEVRRVNDRLITINLVVGECTLIVINAYAPQAGLDEEVKRLFWEGFDEIVRNNSLAGSFLKGEEHLVTFQCMVAKTQIDYILLKRCDRGLCKDCKVIPGKTPAMQYRLLVMVVGIMIKRKKRNDEEDVG</sequence>
<dbReference type="AlphaFoldDB" id="A0A1U7XZZ0"/>